<feature type="transmembrane region" description="Helical" evidence="1">
    <location>
        <begin position="145"/>
        <end position="166"/>
    </location>
</feature>
<evidence type="ECO:0000313" key="3">
    <source>
        <dbReference type="EMBL" id="BAO81182.1"/>
    </source>
</evidence>
<dbReference type="InterPro" id="IPR052901">
    <property type="entry name" value="Bact_TGase-like"/>
</dbReference>
<dbReference type="InterPro" id="IPR038765">
    <property type="entry name" value="Papain-like_cys_pep_sf"/>
</dbReference>
<keyword evidence="3" id="KW-0645">Protease</keyword>
<sequence length="697" mass="76359">MALSARAPTALAALVRPSAWPRELRDTLFVLGVTALVVLLQAPHQPLWIIALALALLLGRAGLALQQRPLPGRVLLSGLLLLALLATWGSHGSIWGQQGGTTLIVLLLALKTLELRARRDALVIFFLGFFSLLTLLLHSQSLLTALGIVLALLGLLSALVLAHLPVGRPPLWLAFKLAAGMTALGAPLMLLLFLLFPRFGPLWSLPNDGGVGRSGLSDQMQVGQIARLALDQSIAFRVEFEPGQRPTEQQLYFRGPVLSLFDGLVWRPLHHAQQVAPAGANAAAVLQVSGPPIRYRLTLEPSNRPWLLALEATPELPAIGGQAARLTPDLQWLAAQPVAELTRFEATAFPNFRLGPLQPDASLQIDLQLPAGFNPRTLQLAADLRQQLGPNSPPQAFIDAVLLRLRTGGYQYTLEPGLFGRHSADEFWFDRRQGFCEHIAASFVVLMRALGLPARVVTGYHGGELNPVDGVWTVRQSDAHAWAEVWLAGQGWVRVDPTAHVAPARTSELARLLAPPGLLEGALINLNPTALVQLRSLWEATNNRWNQWVLNHGQTRQFDWLRQLGIQAPQWQHLLGLLAGLLALAALGAAAWLHWLRPRPDPWLRLLQRARHVMQRNGCQLPAQATPRQISHALSQLPCDAATAAAWTDWLLQLEMQRYDPAQHPNLAALRRQWRSLPPLPVSLPSPAPQPSPLPRP</sequence>
<dbReference type="Pfam" id="PF01841">
    <property type="entry name" value="Transglut_core"/>
    <property type="match status" value="1"/>
</dbReference>
<dbReference type="Proteomes" id="UP000067461">
    <property type="component" value="Chromosome"/>
</dbReference>
<feature type="domain" description="Transglutaminase-like" evidence="2">
    <location>
        <begin position="428"/>
        <end position="499"/>
    </location>
</feature>
<dbReference type="AlphaFoldDB" id="A0A060NIK9"/>
<dbReference type="InterPro" id="IPR021878">
    <property type="entry name" value="TgpA_N"/>
</dbReference>
<dbReference type="PANTHER" id="PTHR42736:SF1">
    <property type="entry name" value="PROTEIN-GLUTAMINE GAMMA-GLUTAMYLTRANSFERASE"/>
    <property type="match status" value="1"/>
</dbReference>
<keyword evidence="4" id="KW-1185">Reference proteome</keyword>
<dbReference type="EMBL" id="AP014568">
    <property type="protein sequence ID" value="BAO81182.1"/>
    <property type="molecule type" value="Genomic_DNA"/>
</dbReference>
<gene>
    <name evidence="3" type="ORF">SRAA_1328</name>
</gene>
<dbReference type="STRING" id="1458425.SRAA_1328"/>
<accession>A0A060NIK9</accession>
<keyword evidence="1" id="KW-0472">Membrane</keyword>
<keyword evidence="1" id="KW-0812">Transmembrane</keyword>
<dbReference type="SUPFAM" id="SSF54001">
    <property type="entry name" value="Cysteine proteinases"/>
    <property type="match status" value="1"/>
</dbReference>
<dbReference type="GO" id="GO:0006508">
    <property type="term" value="P:proteolysis"/>
    <property type="evidence" value="ECO:0007669"/>
    <property type="project" value="UniProtKB-KW"/>
</dbReference>
<evidence type="ECO:0000313" key="4">
    <source>
        <dbReference type="Proteomes" id="UP000067461"/>
    </source>
</evidence>
<feature type="transmembrane region" description="Helical" evidence="1">
    <location>
        <begin position="122"/>
        <end position="139"/>
    </location>
</feature>
<feature type="transmembrane region" description="Helical" evidence="1">
    <location>
        <begin position="70"/>
        <end position="88"/>
    </location>
</feature>
<dbReference type="HOGENOM" id="CLU_012397_0_0_4"/>
<feature type="transmembrane region" description="Helical" evidence="1">
    <location>
        <begin position="45"/>
        <end position="63"/>
    </location>
</feature>
<keyword evidence="1" id="KW-1133">Transmembrane helix</keyword>
<dbReference type="KEGG" id="cbaa:SRAA_1328"/>
<reference evidence="3 4" key="1">
    <citation type="journal article" date="2014" name="Nat. Commun.">
        <title>Physiological and genomic features of highly alkaliphilic hydrogen-utilizing Betaproteobacteria from a continental serpentinizing site.</title>
        <authorList>
            <person name="Suzuki S."/>
            <person name="Kuenen J.G."/>
            <person name="Schipper K."/>
            <person name="van der Velde S."/>
            <person name="Ishii S."/>
            <person name="Wu A."/>
            <person name="Sorokin D.Y."/>
            <person name="Tenney A."/>
            <person name="Meng X.Y."/>
            <person name="Morrill P.L."/>
            <person name="Kamagata Y."/>
            <person name="Muyzer G."/>
            <person name="Nealson K.H."/>
        </authorList>
    </citation>
    <scope>NUCLEOTIDE SEQUENCE [LARGE SCALE GENOMIC DNA]</scope>
    <source>
        <strain evidence="3 4">A1</strain>
    </source>
</reference>
<dbReference type="SMART" id="SM00460">
    <property type="entry name" value="TGc"/>
    <property type="match status" value="1"/>
</dbReference>
<dbReference type="Pfam" id="PF11992">
    <property type="entry name" value="TgpA_N"/>
    <property type="match status" value="1"/>
</dbReference>
<evidence type="ECO:0000259" key="2">
    <source>
        <dbReference type="SMART" id="SM00460"/>
    </source>
</evidence>
<dbReference type="Gene3D" id="3.10.620.30">
    <property type="match status" value="1"/>
</dbReference>
<keyword evidence="3" id="KW-0378">Hydrolase</keyword>
<feature type="transmembrane region" description="Helical" evidence="1">
    <location>
        <begin position="574"/>
        <end position="596"/>
    </location>
</feature>
<dbReference type="RefSeq" id="WP_045531605.1">
    <property type="nucleotide sequence ID" value="NZ_AP014568.1"/>
</dbReference>
<protein>
    <submittedName>
        <fullName evidence="3">Transglutaminase-like enzymes, putative cysteine protease</fullName>
    </submittedName>
</protein>
<proteinExistence type="predicted"/>
<dbReference type="GO" id="GO:0008233">
    <property type="term" value="F:peptidase activity"/>
    <property type="evidence" value="ECO:0007669"/>
    <property type="project" value="UniProtKB-KW"/>
</dbReference>
<evidence type="ECO:0000256" key="1">
    <source>
        <dbReference type="SAM" id="Phobius"/>
    </source>
</evidence>
<dbReference type="InterPro" id="IPR002931">
    <property type="entry name" value="Transglutaminase-like"/>
</dbReference>
<organism evidence="3 4">
    <name type="scientific">Serpentinimonas raichei</name>
    <dbReference type="NCBI Taxonomy" id="1458425"/>
    <lineage>
        <taxon>Bacteria</taxon>
        <taxon>Pseudomonadati</taxon>
        <taxon>Pseudomonadota</taxon>
        <taxon>Betaproteobacteria</taxon>
        <taxon>Burkholderiales</taxon>
        <taxon>Comamonadaceae</taxon>
        <taxon>Serpentinimonas</taxon>
    </lineage>
</organism>
<feature type="transmembrane region" description="Helical" evidence="1">
    <location>
        <begin position="173"/>
        <end position="196"/>
    </location>
</feature>
<name>A0A060NIK9_9BURK</name>
<dbReference type="PANTHER" id="PTHR42736">
    <property type="entry name" value="PROTEIN-GLUTAMINE GAMMA-GLUTAMYLTRANSFERASE"/>
    <property type="match status" value="1"/>
</dbReference>